<sequence>MTSAKLIADAQPEDLVADYFSSPSPFTTPSPPTFDVDAARTKIRLYDPRAEDDKTKAILTSFLDYLPNESKYSLAEFIASSSEDTLYMLSKHLYTALLLPIKAKSATPRVPPSLLDDADDDIKEVVSVMDKTSTRNRQKLMKKLCLKRDDFRCLATGAIDINYHGARESLTENSGITELAHVIPFSMSAWSDKQEEHEVAQTWATLKHLFPVAIGPSGIDDPTNLLTLWSPIHDEFGALRLAFNPTGRENEYEILTFGRFQTMLGIHLPQSRMVTFRSHSDMTLPSPELLGTHAALAKILHASGMAEMIDNIMRDWDELRCLANDGGTNFDDILFARLQTCSM</sequence>
<evidence type="ECO:0000313" key="2">
    <source>
        <dbReference type="EMBL" id="OAX81472.1"/>
    </source>
</evidence>
<proteinExistence type="predicted"/>
<dbReference type="OrthoDB" id="5418599at2759"/>
<feature type="domain" description="HNH nuclease" evidence="1">
    <location>
        <begin position="153"/>
        <end position="244"/>
    </location>
</feature>
<dbReference type="Proteomes" id="UP000091918">
    <property type="component" value="Unassembled WGS sequence"/>
</dbReference>
<name>A0A1B7NXH3_9EURO</name>
<dbReference type="EMBL" id="LGUA01000469">
    <property type="protein sequence ID" value="OAX81472.1"/>
    <property type="molecule type" value="Genomic_DNA"/>
</dbReference>
<dbReference type="Pfam" id="PF13391">
    <property type="entry name" value="HNH_2"/>
    <property type="match status" value="1"/>
</dbReference>
<dbReference type="InterPro" id="IPR003615">
    <property type="entry name" value="HNH_nuc"/>
</dbReference>
<dbReference type="AlphaFoldDB" id="A0A1B7NXH3"/>
<accession>A0A1B7NXH3</accession>
<dbReference type="STRING" id="1658172.A0A1B7NXH3"/>
<organism evidence="2 3">
    <name type="scientific">Emergomyces africanus</name>
    <dbReference type="NCBI Taxonomy" id="1955775"/>
    <lineage>
        <taxon>Eukaryota</taxon>
        <taxon>Fungi</taxon>
        <taxon>Dikarya</taxon>
        <taxon>Ascomycota</taxon>
        <taxon>Pezizomycotina</taxon>
        <taxon>Eurotiomycetes</taxon>
        <taxon>Eurotiomycetidae</taxon>
        <taxon>Onygenales</taxon>
        <taxon>Ajellomycetaceae</taxon>
        <taxon>Emergomyces</taxon>
    </lineage>
</organism>
<gene>
    <name evidence="2" type="ORF">ACJ72_04189</name>
</gene>
<protein>
    <recommendedName>
        <fullName evidence="1">HNH nuclease domain-containing protein</fullName>
    </recommendedName>
</protein>
<evidence type="ECO:0000313" key="3">
    <source>
        <dbReference type="Proteomes" id="UP000091918"/>
    </source>
</evidence>
<evidence type="ECO:0000259" key="1">
    <source>
        <dbReference type="Pfam" id="PF13391"/>
    </source>
</evidence>
<reference evidence="2 3" key="1">
    <citation type="submission" date="2015-07" db="EMBL/GenBank/DDBJ databases">
        <title>Emmonsia species relationships and genome sequence.</title>
        <authorList>
            <person name="Cuomo C.A."/>
            <person name="Schwartz I.S."/>
            <person name="Kenyon C."/>
            <person name="de Hoog G.S."/>
            <person name="Govender N.P."/>
            <person name="Botha A."/>
            <person name="Moreno L."/>
            <person name="de Vries M."/>
            <person name="Munoz J.F."/>
            <person name="Stielow J.B."/>
        </authorList>
    </citation>
    <scope>NUCLEOTIDE SEQUENCE [LARGE SCALE GENOMIC DNA]</scope>
    <source>
        <strain evidence="2 3">CBS 136260</strain>
    </source>
</reference>
<keyword evidence="3" id="KW-1185">Reference proteome</keyword>
<comment type="caution">
    <text evidence="2">The sequence shown here is derived from an EMBL/GenBank/DDBJ whole genome shotgun (WGS) entry which is preliminary data.</text>
</comment>